<comment type="caution">
    <text evidence="5">The sequence shown here is derived from an EMBL/GenBank/DDBJ whole genome shotgun (WGS) entry which is preliminary data.</text>
</comment>
<dbReference type="InterPro" id="IPR023614">
    <property type="entry name" value="Porin_dom_sf"/>
</dbReference>
<evidence type="ECO:0000256" key="1">
    <source>
        <dbReference type="ARBA" id="ARBA00004141"/>
    </source>
</evidence>
<evidence type="ECO:0000256" key="3">
    <source>
        <dbReference type="ARBA" id="ARBA00023136"/>
    </source>
</evidence>
<dbReference type="InterPro" id="IPR050298">
    <property type="entry name" value="Gram-neg_bact_OMP"/>
</dbReference>
<organism evidence="5">
    <name type="scientific">invertebrate metagenome</name>
    <dbReference type="NCBI Taxonomy" id="1711999"/>
    <lineage>
        <taxon>unclassified sequences</taxon>
        <taxon>metagenomes</taxon>
        <taxon>organismal metagenomes</taxon>
    </lineage>
</organism>
<dbReference type="PANTHER" id="PTHR34501:SF2">
    <property type="entry name" value="OUTER MEMBRANE PORIN F-RELATED"/>
    <property type="match status" value="1"/>
</dbReference>
<keyword evidence="3" id="KW-0472">Membrane</keyword>
<dbReference type="Gene3D" id="2.40.160.10">
    <property type="entry name" value="Porin"/>
    <property type="match status" value="1"/>
</dbReference>
<dbReference type="GO" id="GO:0015288">
    <property type="term" value="F:porin activity"/>
    <property type="evidence" value="ECO:0007669"/>
    <property type="project" value="InterPro"/>
</dbReference>
<accession>A0A2H9TAA0</accession>
<dbReference type="PANTHER" id="PTHR34501">
    <property type="entry name" value="PROTEIN YDDL-RELATED"/>
    <property type="match status" value="1"/>
</dbReference>
<gene>
    <name evidence="5" type="primary">ompD</name>
    <name evidence="5" type="ORF">CI610_00890</name>
</gene>
<name>A0A2H9TAA0_9ZZZZ</name>
<dbReference type="EMBL" id="NSIT01000031">
    <property type="protein sequence ID" value="PJE80124.1"/>
    <property type="molecule type" value="Genomic_DNA"/>
</dbReference>
<dbReference type="GO" id="GO:0016020">
    <property type="term" value="C:membrane"/>
    <property type="evidence" value="ECO:0007669"/>
    <property type="project" value="UniProtKB-SubCell"/>
</dbReference>
<evidence type="ECO:0000259" key="4">
    <source>
        <dbReference type="Pfam" id="PF13609"/>
    </source>
</evidence>
<dbReference type="CDD" id="cd00342">
    <property type="entry name" value="gram_neg_porins"/>
    <property type="match status" value="1"/>
</dbReference>
<protein>
    <submittedName>
        <fullName evidence="5">Outer membrane porin protein OmpD</fullName>
    </submittedName>
</protein>
<reference evidence="5" key="1">
    <citation type="journal article" date="2017" name="Appl. Environ. Microbiol.">
        <title>Molecular characterization of an Endozoicomonas-like organism causing infection in king scallop Pecten maximus L.</title>
        <authorList>
            <person name="Cano I."/>
            <person name="van Aerle R."/>
            <person name="Ross S."/>
            <person name="Verner-Jeffreys D.W."/>
            <person name="Paley R.K."/>
            <person name="Rimmer G."/>
            <person name="Ryder D."/>
            <person name="Hooper P."/>
            <person name="Stone D."/>
            <person name="Feist S.W."/>
        </authorList>
    </citation>
    <scope>NUCLEOTIDE SEQUENCE</scope>
</reference>
<keyword evidence="2" id="KW-0732">Signal</keyword>
<sequence>MQKKLLVAAIASLVAGNALAANIYKDETTTVDVYGELRPYYHDTNNSDAAKGASDVHEITAEGSKLGFNVRHELNDQWYTRANMEWGYDGTRDDGDNEDKLETNYAYVAIGSAALGEISMGRLDSVQDTIGDKHDFSYEVDNGGASNVGDDWMGTDTADNAVGYQWTRDGLTVMLQAQGHSKTYEGMQIGQNTALVTKADIRYGAAGGVNWQSENGFSVSGTLTTVELNNIEGGIATADQKLTVNSGLVSADYTVGDLTLAATYTMVRYEADKKIANETPEADQDGYGLGARYAMGKASVYGGYDYLTTDYKTDGVEKEKQTVYLLGVDYSFTDMLTLFAEYSNSQTDNWAGLADTVADHDGKTQAFAVGTRFYF</sequence>
<dbReference type="InterPro" id="IPR033900">
    <property type="entry name" value="Gram_neg_porin_domain"/>
</dbReference>
<dbReference type="Pfam" id="PF13609">
    <property type="entry name" value="Porin_4"/>
    <property type="match status" value="1"/>
</dbReference>
<feature type="domain" description="Porin" evidence="4">
    <location>
        <begin position="8"/>
        <end position="349"/>
    </location>
</feature>
<proteinExistence type="predicted"/>
<evidence type="ECO:0000256" key="2">
    <source>
        <dbReference type="ARBA" id="ARBA00022729"/>
    </source>
</evidence>
<dbReference type="AlphaFoldDB" id="A0A2H9TAA0"/>
<comment type="subcellular location">
    <subcellularLocation>
        <location evidence="1">Membrane</location>
        <topology evidence="1">Multi-pass membrane protein</topology>
    </subcellularLocation>
</comment>
<dbReference type="SUPFAM" id="SSF56935">
    <property type="entry name" value="Porins"/>
    <property type="match status" value="1"/>
</dbReference>
<evidence type="ECO:0000313" key="5">
    <source>
        <dbReference type="EMBL" id="PJE80124.1"/>
    </source>
</evidence>